<reference evidence="2 3" key="1">
    <citation type="submission" date="2013-12" db="EMBL/GenBank/DDBJ databases">
        <title>Comparative genomics of Petrotoga isolates.</title>
        <authorList>
            <person name="Nesbo C.L."/>
            <person name="Charchuk R."/>
            <person name="Chow K."/>
        </authorList>
    </citation>
    <scope>NUCLEOTIDE SEQUENCE [LARGE SCALE GENOMIC DNA]</scope>
    <source>
        <strain evidence="2 3">DSM 14811</strain>
    </source>
</reference>
<evidence type="ECO:0000313" key="3">
    <source>
        <dbReference type="Proteomes" id="UP000236604"/>
    </source>
</evidence>
<evidence type="ECO:0000259" key="1">
    <source>
        <dbReference type="Pfam" id="PF13472"/>
    </source>
</evidence>
<dbReference type="CDD" id="cd01834">
    <property type="entry name" value="SGNH_hydrolase_like_2"/>
    <property type="match status" value="1"/>
</dbReference>
<protein>
    <submittedName>
        <fullName evidence="2">GDSL family lipase</fullName>
    </submittedName>
</protein>
<keyword evidence="3" id="KW-1185">Reference proteome</keyword>
<dbReference type="InterPro" id="IPR036514">
    <property type="entry name" value="SGNH_hydro_sf"/>
</dbReference>
<dbReference type="GO" id="GO:0004622">
    <property type="term" value="F:phosphatidylcholine lysophospholipase activity"/>
    <property type="evidence" value="ECO:0007669"/>
    <property type="project" value="TreeGrafter"/>
</dbReference>
<dbReference type="RefSeq" id="WP_103076328.1">
    <property type="nucleotide sequence ID" value="NZ_AZRN01000004.1"/>
</dbReference>
<comment type="caution">
    <text evidence="2">The sequence shown here is derived from an EMBL/GenBank/DDBJ whole genome shotgun (WGS) entry which is preliminary data.</text>
</comment>
<dbReference type="Gene3D" id="3.40.50.1110">
    <property type="entry name" value="SGNH hydrolase"/>
    <property type="match status" value="1"/>
</dbReference>
<evidence type="ECO:0000313" key="2">
    <source>
        <dbReference type="EMBL" id="PNS01205.1"/>
    </source>
</evidence>
<proteinExistence type="predicted"/>
<dbReference type="InterPro" id="IPR013830">
    <property type="entry name" value="SGNH_hydro"/>
</dbReference>
<dbReference type="AlphaFoldDB" id="A0A2K1PEJ3"/>
<dbReference type="Pfam" id="PF13472">
    <property type="entry name" value="Lipase_GDSL_2"/>
    <property type="match status" value="1"/>
</dbReference>
<dbReference type="EMBL" id="AZRN01000004">
    <property type="protein sequence ID" value="PNS01205.1"/>
    <property type="molecule type" value="Genomic_DNA"/>
</dbReference>
<name>A0A2K1PEJ3_9BACT</name>
<dbReference type="PANTHER" id="PTHR30383:SF5">
    <property type="entry name" value="SGNH HYDROLASE-TYPE ESTERASE DOMAIN-CONTAINING PROTEIN"/>
    <property type="match status" value="1"/>
</dbReference>
<sequence length="208" mass="23549">MLIEDNAIVLFQGDSVTDAGRDYNNDADLGLGYPMITASWLSAAHPAKNIRFINKGVSGNRVKDLKERWMRDCIALKPTWVSILIGINDCWRRYDSDDPTSVEKFESDYRYILQEVKTQLNANLIICEPFVLPVTKEQAKWREDLDPKIHAVRKLAREFNAIFLPLDGIFAQAAAQREPSFWLPDGVHPSPAGHALIAQSWLRAVEAL</sequence>
<accession>A0A2K1PEJ3</accession>
<gene>
    <name evidence="2" type="ORF">X927_01430</name>
</gene>
<dbReference type="PANTHER" id="PTHR30383">
    <property type="entry name" value="THIOESTERASE 1/PROTEASE 1/LYSOPHOSPHOLIPASE L1"/>
    <property type="match status" value="1"/>
</dbReference>
<feature type="domain" description="SGNH hydrolase-type esterase" evidence="1">
    <location>
        <begin position="13"/>
        <end position="196"/>
    </location>
</feature>
<dbReference type="InterPro" id="IPR051532">
    <property type="entry name" value="Ester_Hydrolysis_Enzymes"/>
</dbReference>
<dbReference type="Proteomes" id="UP000236604">
    <property type="component" value="Unassembled WGS sequence"/>
</dbReference>
<dbReference type="SUPFAM" id="SSF52266">
    <property type="entry name" value="SGNH hydrolase"/>
    <property type="match status" value="1"/>
</dbReference>
<organism evidence="2 3">
    <name type="scientific">Petrotoga mexicana DSM 14811</name>
    <dbReference type="NCBI Taxonomy" id="1122954"/>
    <lineage>
        <taxon>Bacteria</taxon>
        <taxon>Thermotogati</taxon>
        <taxon>Thermotogota</taxon>
        <taxon>Thermotogae</taxon>
        <taxon>Petrotogales</taxon>
        <taxon>Petrotogaceae</taxon>
        <taxon>Petrotoga</taxon>
    </lineage>
</organism>